<evidence type="ECO:0000259" key="6">
    <source>
        <dbReference type="Pfam" id="PF01094"/>
    </source>
</evidence>
<sequence>HERTSLVYGSIDGLASLPVPTSNSLYQRIDIPNSLNDSQGTLTPPLLIAVKATNPLYANFANHSSHNTVEQGAHECEPTNTKSGAKAGTRDSNDDTQGNFVKFAILLPEQPSKRRDIRILSTVLPVIEMATREVTAPGGLLQNFRIEIDHRDTQCSSTYGALGAFDIFLKRKPVYFSKNPQNPLRNLTEILLFDGSNRADVFFGPICDYVIAPIARYSSVWGIPLITSGGLTEAFTLKDPNYRTLTRMMGNYHAFGLMMREIHRHYNWTIQAYLYHEWDEKSGRGFTDCSMAITSINRAIGGNETSSGTFDEETAKYADYLRLLRQIEKRARSKYLAGQTRTTRSH</sequence>
<protein>
    <recommendedName>
        <fullName evidence="6">Receptor ligand binding region domain-containing protein</fullName>
    </recommendedName>
</protein>
<dbReference type="InterPro" id="IPR052612">
    <property type="entry name" value="ANP_Clearance_Receptor"/>
</dbReference>
<dbReference type="GO" id="GO:0038023">
    <property type="term" value="F:signaling receptor activity"/>
    <property type="evidence" value="ECO:0007669"/>
    <property type="project" value="TreeGrafter"/>
</dbReference>
<feature type="region of interest" description="Disordered" evidence="5">
    <location>
        <begin position="68"/>
        <end position="95"/>
    </location>
</feature>
<comment type="subcellular location">
    <subcellularLocation>
        <location evidence="1">Membrane</location>
    </subcellularLocation>
</comment>
<evidence type="ECO:0000256" key="1">
    <source>
        <dbReference type="ARBA" id="ARBA00004370"/>
    </source>
</evidence>
<proteinExistence type="predicted"/>
<dbReference type="SUPFAM" id="SSF53822">
    <property type="entry name" value="Periplasmic binding protein-like I"/>
    <property type="match status" value="1"/>
</dbReference>
<evidence type="ECO:0000256" key="2">
    <source>
        <dbReference type="ARBA" id="ARBA00022692"/>
    </source>
</evidence>
<dbReference type="AlphaFoldDB" id="A0A182VQM8"/>
<dbReference type="Pfam" id="PF01094">
    <property type="entry name" value="ANF_receptor"/>
    <property type="match status" value="1"/>
</dbReference>
<reference evidence="8" key="1">
    <citation type="submission" date="2013-03" db="EMBL/GenBank/DDBJ databases">
        <title>The Genome Sequence of Anopheles minimus MINIMUS1.</title>
        <authorList>
            <consortium name="The Broad Institute Genomics Platform"/>
            <person name="Neafsey D.E."/>
            <person name="Walton C."/>
            <person name="Walker B."/>
            <person name="Young S.K."/>
            <person name="Zeng Q."/>
            <person name="Gargeya S."/>
            <person name="Fitzgerald M."/>
            <person name="Haas B."/>
            <person name="Abouelleil A."/>
            <person name="Allen A.W."/>
            <person name="Alvarado L."/>
            <person name="Arachchi H.M."/>
            <person name="Berlin A.M."/>
            <person name="Chapman S.B."/>
            <person name="Gainer-Dewar J."/>
            <person name="Goldberg J."/>
            <person name="Griggs A."/>
            <person name="Gujja S."/>
            <person name="Hansen M."/>
            <person name="Howarth C."/>
            <person name="Imamovic A."/>
            <person name="Ireland A."/>
            <person name="Larimer J."/>
            <person name="McCowan C."/>
            <person name="Murphy C."/>
            <person name="Pearson M."/>
            <person name="Poon T.W."/>
            <person name="Priest M."/>
            <person name="Roberts A."/>
            <person name="Saif S."/>
            <person name="Shea T."/>
            <person name="Sisk P."/>
            <person name="Sykes S."/>
            <person name="Wortman J."/>
            <person name="Nusbaum C."/>
            <person name="Birren B."/>
        </authorList>
    </citation>
    <scope>NUCLEOTIDE SEQUENCE [LARGE SCALE GENOMIC DNA]</scope>
    <source>
        <strain evidence="8">MINIMUS1</strain>
    </source>
</reference>
<keyword evidence="2" id="KW-0812">Transmembrane</keyword>
<dbReference type="EnsemblMetazoa" id="AMIN000357-RA">
    <property type="protein sequence ID" value="AMIN000357-PA"/>
    <property type="gene ID" value="AMIN000357"/>
</dbReference>
<evidence type="ECO:0000313" key="8">
    <source>
        <dbReference type="Proteomes" id="UP000075920"/>
    </source>
</evidence>
<dbReference type="InterPro" id="IPR028082">
    <property type="entry name" value="Peripla_BP_I"/>
</dbReference>
<evidence type="ECO:0000256" key="5">
    <source>
        <dbReference type="SAM" id="MobiDB-lite"/>
    </source>
</evidence>
<evidence type="ECO:0000256" key="4">
    <source>
        <dbReference type="ARBA" id="ARBA00023136"/>
    </source>
</evidence>
<name>A0A182VQM8_9DIPT</name>
<dbReference type="VEuPathDB" id="VectorBase:AMIN000357"/>
<evidence type="ECO:0000313" key="7">
    <source>
        <dbReference type="EnsemblMetazoa" id="AMIN000357-PA"/>
    </source>
</evidence>
<reference evidence="7" key="2">
    <citation type="submission" date="2020-05" db="UniProtKB">
        <authorList>
            <consortium name="EnsemblMetazoa"/>
        </authorList>
    </citation>
    <scope>IDENTIFICATION</scope>
    <source>
        <strain evidence="7">MINIMUS1</strain>
    </source>
</reference>
<dbReference type="Proteomes" id="UP000075920">
    <property type="component" value="Unassembled WGS sequence"/>
</dbReference>
<keyword evidence="8" id="KW-1185">Reference proteome</keyword>
<feature type="domain" description="Receptor ligand binding region" evidence="6">
    <location>
        <begin position="124"/>
        <end position="279"/>
    </location>
</feature>
<keyword evidence="3" id="KW-1133">Transmembrane helix</keyword>
<dbReference type="InterPro" id="IPR001828">
    <property type="entry name" value="ANF_lig-bd_rcpt"/>
</dbReference>
<evidence type="ECO:0000256" key="3">
    <source>
        <dbReference type="ARBA" id="ARBA00022989"/>
    </source>
</evidence>
<dbReference type="GO" id="GO:0007165">
    <property type="term" value="P:signal transduction"/>
    <property type="evidence" value="ECO:0007669"/>
    <property type="project" value="TreeGrafter"/>
</dbReference>
<dbReference type="GO" id="GO:0017046">
    <property type="term" value="F:peptide hormone binding"/>
    <property type="evidence" value="ECO:0007669"/>
    <property type="project" value="TreeGrafter"/>
</dbReference>
<dbReference type="STRING" id="112268.A0A182VQM8"/>
<dbReference type="PANTHER" id="PTHR44755">
    <property type="entry name" value="NATRIURETIC PEPTIDE RECEPTOR 3-RELATED"/>
    <property type="match status" value="1"/>
</dbReference>
<accession>A0A182VQM8</accession>
<dbReference type="PANTHER" id="PTHR44755:SF11">
    <property type="entry name" value="ATRIAL NATRIURETIC PEPTIDE RECEPTOR 3 ISOFORM X1"/>
    <property type="match status" value="1"/>
</dbReference>
<keyword evidence="4" id="KW-0472">Membrane</keyword>
<dbReference type="GO" id="GO:0016020">
    <property type="term" value="C:membrane"/>
    <property type="evidence" value="ECO:0007669"/>
    <property type="project" value="UniProtKB-SubCell"/>
</dbReference>
<organism evidence="7 8">
    <name type="scientific">Anopheles minimus</name>
    <dbReference type="NCBI Taxonomy" id="112268"/>
    <lineage>
        <taxon>Eukaryota</taxon>
        <taxon>Metazoa</taxon>
        <taxon>Ecdysozoa</taxon>
        <taxon>Arthropoda</taxon>
        <taxon>Hexapoda</taxon>
        <taxon>Insecta</taxon>
        <taxon>Pterygota</taxon>
        <taxon>Neoptera</taxon>
        <taxon>Endopterygota</taxon>
        <taxon>Diptera</taxon>
        <taxon>Nematocera</taxon>
        <taxon>Culicoidea</taxon>
        <taxon>Culicidae</taxon>
        <taxon>Anophelinae</taxon>
        <taxon>Anopheles</taxon>
    </lineage>
</organism>
<dbReference type="Gene3D" id="3.40.50.2300">
    <property type="match status" value="1"/>
</dbReference>